<organism evidence="2 3">
    <name type="scientific">Araneus ventricosus</name>
    <name type="common">Orbweaver spider</name>
    <name type="synonym">Epeira ventricosa</name>
    <dbReference type="NCBI Taxonomy" id="182803"/>
    <lineage>
        <taxon>Eukaryota</taxon>
        <taxon>Metazoa</taxon>
        <taxon>Ecdysozoa</taxon>
        <taxon>Arthropoda</taxon>
        <taxon>Chelicerata</taxon>
        <taxon>Arachnida</taxon>
        <taxon>Araneae</taxon>
        <taxon>Araneomorphae</taxon>
        <taxon>Entelegynae</taxon>
        <taxon>Araneoidea</taxon>
        <taxon>Araneidae</taxon>
        <taxon>Araneus</taxon>
    </lineage>
</organism>
<dbReference type="EMBL" id="BGPR01000942">
    <property type="protein sequence ID" value="GBM40772.1"/>
    <property type="molecule type" value="Genomic_DNA"/>
</dbReference>
<feature type="region of interest" description="Disordered" evidence="1">
    <location>
        <begin position="98"/>
        <end position="130"/>
    </location>
</feature>
<gene>
    <name evidence="2" type="ORF">AVEN_157911_1</name>
</gene>
<protein>
    <submittedName>
        <fullName evidence="2">Uncharacterized protein</fullName>
    </submittedName>
</protein>
<name>A0A4Y2FH48_ARAVE</name>
<proteinExistence type="predicted"/>
<comment type="caution">
    <text evidence="2">The sequence shown here is derived from an EMBL/GenBank/DDBJ whole genome shotgun (WGS) entry which is preliminary data.</text>
</comment>
<feature type="compositionally biased region" description="Polar residues" evidence="1">
    <location>
        <begin position="111"/>
        <end position="130"/>
    </location>
</feature>
<sequence>MSEVKNEGGNVSILLRTTNKELRNCIHLKPLSYGQSYQEFRPRFLLFPIIETARIDVTRGLVSASAASRVVAVNSLHIKGRGSGQTASEHPLTRVLHIDMPSHAPSDGATGRNSTDHSPQVRTLSNSRFA</sequence>
<reference evidence="2 3" key="1">
    <citation type="journal article" date="2019" name="Sci. Rep.">
        <title>Orb-weaving spider Araneus ventricosus genome elucidates the spidroin gene catalogue.</title>
        <authorList>
            <person name="Kono N."/>
            <person name="Nakamura H."/>
            <person name="Ohtoshi R."/>
            <person name="Moran D.A.P."/>
            <person name="Shinohara A."/>
            <person name="Yoshida Y."/>
            <person name="Fujiwara M."/>
            <person name="Mori M."/>
            <person name="Tomita M."/>
            <person name="Arakawa K."/>
        </authorList>
    </citation>
    <scope>NUCLEOTIDE SEQUENCE [LARGE SCALE GENOMIC DNA]</scope>
</reference>
<accession>A0A4Y2FH48</accession>
<evidence type="ECO:0000256" key="1">
    <source>
        <dbReference type="SAM" id="MobiDB-lite"/>
    </source>
</evidence>
<evidence type="ECO:0000313" key="2">
    <source>
        <dbReference type="EMBL" id="GBM40772.1"/>
    </source>
</evidence>
<dbReference type="Proteomes" id="UP000499080">
    <property type="component" value="Unassembled WGS sequence"/>
</dbReference>
<keyword evidence="3" id="KW-1185">Reference proteome</keyword>
<dbReference type="AlphaFoldDB" id="A0A4Y2FH48"/>
<evidence type="ECO:0000313" key="3">
    <source>
        <dbReference type="Proteomes" id="UP000499080"/>
    </source>
</evidence>